<keyword evidence="2" id="KW-0446">Lipid-binding</keyword>
<gene>
    <name evidence="3" type="ORF">INP51_02180</name>
</gene>
<dbReference type="PANTHER" id="PTHR33434:SF3">
    <property type="entry name" value="DEGV DOMAIN-CONTAINING PROTEIN YITS"/>
    <property type="match status" value="1"/>
</dbReference>
<dbReference type="SUPFAM" id="SSF82549">
    <property type="entry name" value="DAK1/DegV-like"/>
    <property type="match status" value="1"/>
</dbReference>
<evidence type="ECO:0000256" key="2">
    <source>
        <dbReference type="ARBA" id="ARBA00023121"/>
    </source>
</evidence>
<dbReference type="Proteomes" id="UP000593601">
    <property type="component" value="Chromosome"/>
</dbReference>
<evidence type="ECO:0000313" key="3">
    <source>
        <dbReference type="EMBL" id="QOV19806.1"/>
    </source>
</evidence>
<dbReference type="InterPro" id="IPR003797">
    <property type="entry name" value="DegV"/>
</dbReference>
<comment type="function">
    <text evidence="1">May bind long-chain fatty acids, such as palmitate, and may play a role in lipid transport or fatty acid metabolism.</text>
</comment>
<dbReference type="Gene3D" id="3.40.50.10440">
    <property type="entry name" value="Dihydroxyacetone kinase, domain 1"/>
    <property type="match status" value="1"/>
</dbReference>
<dbReference type="NCBIfam" id="TIGR00762">
    <property type="entry name" value="DegV"/>
    <property type="match status" value="1"/>
</dbReference>
<dbReference type="Gene3D" id="2.20.28.50">
    <property type="entry name" value="degv family protein"/>
    <property type="match status" value="1"/>
</dbReference>
<protein>
    <submittedName>
        <fullName evidence="3">DegV family protein</fullName>
    </submittedName>
</protein>
<dbReference type="EMBL" id="CP063304">
    <property type="protein sequence ID" value="QOV19806.1"/>
    <property type="molecule type" value="Genomic_DNA"/>
</dbReference>
<evidence type="ECO:0000256" key="1">
    <source>
        <dbReference type="ARBA" id="ARBA00003238"/>
    </source>
</evidence>
<accession>A0A7M2RHJ7</accession>
<dbReference type="RefSeq" id="WP_193736126.1">
    <property type="nucleotide sequence ID" value="NZ_CP063304.1"/>
</dbReference>
<dbReference type="Pfam" id="PF02645">
    <property type="entry name" value="DegV"/>
    <property type="match status" value="1"/>
</dbReference>
<name>A0A7M2RHJ7_9FIRM</name>
<organism evidence="3 4">
    <name type="scientific">Blautia liquoris</name>
    <dbReference type="NCBI Taxonomy" id="2779518"/>
    <lineage>
        <taxon>Bacteria</taxon>
        <taxon>Bacillati</taxon>
        <taxon>Bacillota</taxon>
        <taxon>Clostridia</taxon>
        <taxon>Lachnospirales</taxon>
        <taxon>Lachnospiraceae</taxon>
        <taxon>Blautia</taxon>
    </lineage>
</organism>
<proteinExistence type="predicted"/>
<dbReference type="PANTHER" id="PTHR33434">
    <property type="entry name" value="DEGV DOMAIN-CONTAINING PROTEIN DR_1986-RELATED"/>
    <property type="match status" value="1"/>
</dbReference>
<dbReference type="InterPro" id="IPR043168">
    <property type="entry name" value="DegV_C"/>
</dbReference>
<dbReference type="AlphaFoldDB" id="A0A7M2RHJ7"/>
<dbReference type="Gene3D" id="3.30.1180.10">
    <property type="match status" value="1"/>
</dbReference>
<keyword evidence="4" id="KW-1185">Reference proteome</keyword>
<dbReference type="InterPro" id="IPR050270">
    <property type="entry name" value="DegV_domain_contain"/>
</dbReference>
<evidence type="ECO:0000313" key="4">
    <source>
        <dbReference type="Proteomes" id="UP000593601"/>
    </source>
</evidence>
<dbReference type="PROSITE" id="PS51482">
    <property type="entry name" value="DEGV"/>
    <property type="match status" value="1"/>
</dbReference>
<sequence length="293" mass="33392">MKKSREYVITTENTCDMPYSFYEENGVEYSYLPCTMGDIVYNKENDIDPKEFYDRMRNGTMPTTSQVNIEDAKKLWRPILEKGYDILHLSFSSGLSGTYNNCFLAAKELMEENSQYKILVVDTLCASMGQGLLLWKALEQKREGRSIDETASWVEYHKKNLCHVFTVDDLMHLHRGGRVSKVSAVLGTVINVKPMLHVDDEGHLILLSKERGRKRALQSLVSMMDERLGSYRDKNDVIYISHGDCEEDALYVKNLLQKKYASIKKIEINTIGSTIGAHAGPGTVAMFFMGDQR</sequence>
<dbReference type="GO" id="GO:0008289">
    <property type="term" value="F:lipid binding"/>
    <property type="evidence" value="ECO:0007669"/>
    <property type="project" value="UniProtKB-KW"/>
</dbReference>
<reference evidence="3 4" key="1">
    <citation type="submission" date="2020-10" db="EMBL/GenBank/DDBJ databases">
        <title>Blautia liquoris sp.nov., isolated from the mud in a fermentation cellar used for the production of Chinese strong-flavoured liquor.</title>
        <authorList>
            <person name="Lu L."/>
        </authorList>
    </citation>
    <scope>NUCLEOTIDE SEQUENCE [LARGE SCALE GENOMIC DNA]</scope>
    <source>
        <strain evidence="3 4">LZLJ-3</strain>
    </source>
</reference>
<dbReference type="KEGG" id="bliq:INP51_02180"/>